<protein>
    <recommendedName>
        <fullName evidence="4">DUF3349 domain-containing protein</fullName>
    </recommendedName>
</protein>
<gene>
    <name evidence="2" type="ORF">MARA_30450</name>
</gene>
<sequence length="103" mass="11424">MNAFLTKIVAWITSGYPEGVPGPDRVPLMALLDRRLSKDEVKTVTQALLDRGEFDHVDIGVQITQVTDELPREEDVERVRARLAKKGWPLDDPRGEDSAGGPT</sequence>
<dbReference type="InterPro" id="IPR021784">
    <property type="entry name" value="DUF3349"/>
</dbReference>
<name>A0A7I7RYC5_9MYCO</name>
<keyword evidence="3" id="KW-1185">Reference proteome</keyword>
<dbReference type="AlphaFoldDB" id="A0A7I7RYC5"/>
<accession>A0A7I7RYC5</accession>
<evidence type="ECO:0000256" key="1">
    <source>
        <dbReference type="SAM" id="MobiDB-lite"/>
    </source>
</evidence>
<proteinExistence type="predicted"/>
<evidence type="ECO:0000313" key="2">
    <source>
        <dbReference type="EMBL" id="BBY49577.1"/>
    </source>
</evidence>
<feature type="region of interest" description="Disordered" evidence="1">
    <location>
        <begin position="84"/>
        <end position="103"/>
    </location>
</feature>
<dbReference type="Proteomes" id="UP000467428">
    <property type="component" value="Chromosome"/>
</dbReference>
<dbReference type="KEGG" id="marz:MARA_30450"/>
<reference evidence="2 3" key="1">
    <citation type="journal article" date="2019" name="Emerg. Microbes Infect.">
        <title>Comprehensive subspecies identification of 175 nontuberculous mycobacteria species based on 7547 genomic profiles.</title>
        <authorList>
            <person name="Matsumoto Y."/>
            <person name="Kinjo T."/>
            <person name="Motooka D."/>
            <person name="Nabeya D."/>
            <person name="Jung N."/>
            <person name="Uechi K."/>
            <person name="Horii T."/>
            <person name="Iida T."/>
            <person name="Fujita J."/>
            <person name="Nakamura S."/>
        </authorList>
    </citation>
    <scope>NUCLEOTIDE SEQUENCE [LARGE SCALE GENOMIC DNA]</scope>
    <source>
        <strain evidence="2 3">JCM 18538</strain>
    </source>
</reference>
<dbReference type="Gene3D" id="1.10.150.430">
    <property type="entry name" value="DUF3349, helical bundle"/>
    <property type="match status" value="1"/>
</dbReference>
<geneLocation type="plasmid" evidence="3">
    <name>pjcm18538 dna</name>
</geneLocation>
<evidence type="ECO:0008006" key="4">
    <source>
        <dbReference type="Google" id="ProtNLM"/>
    </source>
</evidence>
<organism evidence="2 3">
    <name type="scientific">Mycolicibacterium arabiense</name>
    <dbReference type="NCBI Taxonomy" id="1286181"/>
    <lineage>
        <taxon>Bacteria</taxon>
        <taxon>Bacillati</taxon>
        <taxon>Actinomycetota</taxon>
        <taxon>Actinomycetes</taxon>
        <taxon>Mycobacteriales</taxon>
        <taxon>Mycobacteriaceae</taxon>
        <taxon>Mycolicibacterium</taxon>
    </lineage>
</organism>
<feature type="compositionally biased region" description="Basic and acidic residues" evidence="1">
    <location>
        <begin position="88"/>
        <end position="97"/>
    </location>
</feature>
<dbReference type="EMBL" id="AP022593">
    <property type="protein sequence ID" value="BBY49577.1"/>
    <property type="molecule type" value="Genomic_DNA"/>
</dbReference>
<dbReference type="InterPro" id="IPR044918">
    <property type="entry name" value="DUF3349_helical"/>
</dbReference>
<dbReference type="RefSeq" id="WP_163919190.1">
    <property type="nucleotide sequence ID" value="NZ_AP022593.1"/>
</dbReference>
<evidence type="ECO:0000313" key="3">
    <source>
        <dbReference type="Proteomes" id="UP000467428"/>
    </source>
</evidence>
<dbReference type="Pfam" id="PF11829">
    <property type="entry name" value="DUF3349"/>
    <property type="match status" value="1"/>
</dbReference>